<name>A0ABQ0BYR5_9FIRM</name>
<sequence>MNRTGNKGYGNVDFERLAPLAEDIVFSEAERVKVMSACYSGLEEKRRKQRKWYYRAAAIVLVFLITAITAVMVSPPNVLVYASGISGKVRLKTGESVILKKQFTPLGMGYMLTLDTGEAEAFYTIETGEHIYPENVFQNSNTIYWLPDGVLNGKLSDENGEIIHLPKTNKSVLKIRVSSKGGQKEDITLSLEQRENVCSVELLEEK</sequence>
<evidence type="ECO:0000313" key="2">
    <source>
        <dbReference type="EMBL" id="GAA6501687.1"/>
    </source>
</evidence>
<evidence type="ECO:0008006" key="4">
    <source>
        <dbReference type="Google" id="ProtNLM"/>
    </source>
</evidence>
<keyword evidence="3" id="KW-1185">Reference proteome</keyword>
<proteinExistence type="predicted"/>
<organism evidence="2 3">
    <name type="scientific">Blautia parvula</name>
    <dbReference type="NCBI Taxonomy" id="2877527"/>
    <lineage>
        <taxon>Bacteria</taxon>
        <taxon>Bacillati</taxon>
        <taxon>Bacillota</taxon>
        <taxon>Clostridia</taxon>
        <taxon>Lachnospirales</taxon>
        <taxon>Lachnospiraceae</taxon>
        <taxon>Blautia</taxon>
    </lineage>
</organism>
<evidence type="ECO:0000313" key="3">
    <source>
        <dbReference type="Proteomes" id="UP001600941"/>
    </source>
</evidence>
<accession>A0ABQ0BYR5</accession>
<gene>
    <name evidence="2" type="ORF">K340107D12_45030</name>
</gene>
<evidence type="ECO:0000256" key="1">
    <source>
        <dbReference type="SAM" id="Phobius"/>
    </source>
</evidence>
<dbReference type="Proteomes" id="UP001600941">
    <property type="component" value="Unassembled WGS sequence"/>
</dbReference>
<dbReference type="RefSeq" id="WP_033142466.1">
    <property type="nucleotide sequence ID" value="NZ_BAABZQ010000001.1"/>
</dbReference>
<keyword evidence="1" id="KW-0472">Membrane</keyword>
<comment type="caution">
    <text evidence="2">The sequence shown here is derived from an EMBL/GenBank/DDBJ whole genome shotgun (WGS) entry which is preliminary data.</text>
</comment>
<reference evidence="2 3" key="1">
    <citation type="submission" date="2024-04" db="EMBL/GenBank/DDBJ databases">
        <title>Defined microbial consortia suppress multidrug-resistant proinflammatory Enterobacteriaceae via ecological control.</title>
        <authorList>
            <person name="Furuichi M."/>
            <person name="Kawaguchi T."/>
            <person name="Pust M."/>
            <person name="Yasuma K."/>
            <person name="Plichta D."/>
            <person name="Hasegawa N."/>
            <person name="Ohya T."/>
            <person name="Bhattarai S."/>
            <person name="Sasajima S."/>
            <person name="Aoto Y."/>
            <person name="Tuganbaev T."/>
            <person name="Yaginuma M."/>
            <person name="Ueda M."/>
            <person name="Okahashi N."/>
            <person name="Amafuji K."/>
            <person name="Kiridooshi Y."/>
            <person name="Sugita K."/>
            <person name="Strazar M."/>
            <person name="Skelly A."/>
            <person name="Suda W."/>
            <person name="Hattori M."/>
            <person name="Nakamoto N."/>
            <person name="Caballero S."/>
            <person name="Norman J."/>
            <person name="Olle B."/>
            <person name="Tanoue T."/>
            <person name="Arita M."/>
            <person name="Bucci V."/>
            <person name="Atarashi K."/>
            <person name="Xavier R."/>
            <person name="Honda K."/>
        </authorList>
    </citation>
    <scope>NUCLEOTIDE SEQUENCE [LARGE SCALE GENOMIC DNA]</scope>
    <source>
        <strain evidence="3">k34-0107-D12</strain>
    </source>
</reference>
<keyword evidence="1" id="KW-1133">Transmembrane helix</keyword>
<feature type="transmembrane region" description="Helical" evidence="1">
    <location>
        <begin position="52"/>
        <end position="73"/>
    </location>
</feature>
<keyword evidence="1" id="KW-0812">Transmembrane</keyword>
<dbReference type="EMBL" id="BAABZQ010000001">
    <property type="protein sequence ID" value="GAA6501687.1"/>
    <property type="molecule type" value="Genomic_DNA"/>
</dbReference>
<protein>
    <recommendedName>
        <fullName evidence="4">DUF4367 domain-containing protein</fullName>
    </recommendedName>
</protein>